<name>A0A7D3R247_9VIRU</name>
<protein>
    <submittedName>
        <fullName evidence="2">Copine protein Ca(2+)-dependent phospholipid-binding protein</fullName>
    </submittedName>
</protein>
<dbReference type="InterPro" id="IPR036465">
    <property type="entry name" value="vWFA_dom_sf"/>
</dbReference>
<organism evidence="2 3">
    <name type="scientific">Fadolivirus FV1/VV64</name>
    <dbReference type="NCBI Taxonomy" id="3070911"/>
    <lineage>
        <taxon>Viruses</taxon>
        <taxon>Varidnaviria</taxon>
        <taxon>Bamfordvirae</taxon>
        <taxon>Nucleocytoviricota</taxon>
        <taxon>Megaviricetes</taxon>
        <taxon>Imitervirales</taxon>
        <taxon>Mimiviridae</taxon>
        <taxon>Klosneuvirinae</taxon>
        <taxon>Fadolivirus</taxon>
        <taxon>Fadolivirus algeromassiliense</taxon>
    </lineage>
</organism>
<dbReference type="SUPFAM" id="SSF53300">
    <property type="entry name" value="vWA-like"/>
    <property type="match status" value="1"/>
</dbReference>
<dbReference type="InterPro" id="IPR002035">
    <property type="entry name" value="VWF_A"/>
</dbReference>
<sequence>MILILSLNSSFMGNGKSKTKHNNNTNYKFFSDKFRTYEDLQKALRDAGLESSQLIVGIDFTKSNTWQGGLPYYEKDCLHSAAPFPNPYQRVLSIMCKTLEPFDDDHLIPAYGFGDSHTIDKSVFPFLMRNDNGYVSDLPCVGLDGVFQAYSKIIHDIATGTIQMSGPTSFAPIIRKAIELVKLTNSYHILLIIADGTVDRKDDTIQAIIEASKYPLSIICVGVGKGPFDVMREFDDNIPKRDFDNFQFIDFYEVMTRAENQEIEFAKNALMEIPDQYKYIKNHLLR</sequence>
<dbReference type="PANTHER" id="PTHR45751">
    <property type="entry name" value="COPINE FAMILY PROTEIN 1"/>
    <property type="match status" value="1"/>
</dbReference>
<evidence type="ECO:0000259" key="1">
    <source>
        <dbReference type="SMART" id="SM00327"/>
    </source>
</evidence>
<feature type="domain" description="VWFA" evidence="1">
    <location>
        <begin position="51"/>
        <end position="253"/>
    </location>
</feature>
<dbReference type="PANTHER" id="PTHR45751:SF11">
    <property type="entry name" value="COPINE FAMILY PROTEIN 2"/>
    <property type="match status" value="1"/>
</dbReference>
<dbReference type="InterPro" id="IPR010734">
    <property type="entry name" value="Copine_C"/>
</dbReference>
<proteinExistence type="predicted"/>
<dbReference type="Pfam" id="PF07002">
    <property type="entry name" value="Copine"/>
    <property type="match status" value="1"/>
</dbReference>
<gene>
    <name evidence="2" type="ORF">Fadolivirus_1_760</name>
</gene>
<evidence type="ECO:0000313" key="3">
    <source>
        <dbReference type="Proteomes" id="UP001162001"/>
    </source>
</evidence>
<dbReference type="InterPro" id="IPR052079">
    <property type="entry name" value="E3_ligase/Copine_domain"/>
</dbReference>
<dbReference type="SMART" id="SM00327">
    <property type="entry name" value="VWA"/>
    <property type="match status" value="1"/>
</dbReference>
<evidence type="ECO:0000313" key="2">
    <source>
        <dbReference type="EMBL" id="QKF94218.1"/>
    </source>
</evidence>
<dbReference type="GO" id="GO:0004842">
    <property type="term" value="F:ubiquitin-protein transferase activity"/>
    <property type="evidence" value="ECO:0007669"/>
    <property type="project" value="TreeGrafter"/>
</dbReference>
<reference evidence="2 3" key="1">
    <citation type="submission" date="2020-04" db="EMBL/GenBank/DDBJ databases">
        <title>Advantages and limits of metagenomic assembly and binning of a giant virus.</title>
        <authorList>
            <person name="Schulz F."/>
            <person name="Andreani J."/>
            <person name="Francis R."/>
            <person name="Boudjemaa H."/>
            <person name="Bou Khalil J.Y."/>
            <person name="Lee J."/>
            <person name="La Scola B."/>
            <person name="Woyke T."/>
        </authorList>
    </citation>
    <scope>NUCLEOTIDE SEQUENCE [LARGE SCALE GENOMIC DNA]</scope>
    <source>
        <strain evidence="2 3">FV1/VV64</strain>
    </source>
</reference>
<keyword evidence="3" id="KW-1185">Reference proteome</keyword>
<dbReference type="EMBL" id="MT418680">
    <property type="protein sequence ID" value="QKF94218.1"/>
    <property type="molecule type" value="Genomic_DNA"/>
</dbReference>
<dbReference type="Proteomes" id="UP001162001">
    <property type="component" value="Segment"/>
</dbReference>
<dbReference type="GO" id="GO:0016567">
    <property type="term" value="P:protein ubiquitination"/>
    <property type="evidence" value="ECO:0007669"/>
    <property type="project" value="TreeGrafter"/>
</dbReference>
<accession>A0A7D3R247</accession>